<protein>
    <recommendedName>
        <fullName evidence="3">Multidrug transporter</fullName>
    </recommendedName>
</protein>
<dbReference type="InterPro" id="IPR010836">
    <property type="entry name" value="SapC"/>
</dbReference>
<comment type="caution">
    <text evidence="1">The sequence shown here is derived from an EMBL/GenBank/DDBJ whole genome shotgun (WGS) entry which is preliminary data.</text>
</comment>
<dbReference type="Pfam" id="PF07277">
    <property type="entry name" value="SapC"/>
    <property type="match status" value="1"/>
</dbReference>
<name>A0A840YX42_9SPHN</name>
<dbReference type="EMBL" id="JACIJI010000001">
    <property type="protein sequence ID" value="MBB5718106.1"/>
    <property type="molecule type" value="Genomic_DNA"/>
</dbReference>
<keyword evidence="2" id="KW-1185">Reference proteome</keyword>
<gene>
    <name evidence="1" type="ORF">FHR23_001013</name>
</gene>
<evidence type="ECO:0008006" key="3">
    <source>
        <dbReference type="Google" id="ProtNLM"/>
    </source>
</evidence>
<dbReference type="RefSeq" id="WP_184001788.1">
    <property type="nucleotide sequence ID" value="NZ_BAABIF010000004.1"/>
</dbReference>
<evidence type="ECO:0000313" key="1">
    <source>
        <dbReference type="EMBL" id="MBB5718106.1"/>
    </source>
</evidence>
<dbReference type="Proteomes" id="UP000554342">
    <property type="component" value="Unassembled WGS sequence"/>
</dbReference>
<accession>A0A840YX42</accession>
<organism evidence="1 2">
    <name type="scientific">Stakelama sediminis</name>
    <dbReference type="NCBI Taxonomy" id="463200"/>
    <lineage>
        <taxon>Bacteria</taxon>
        <taxon>Pseudomonadati</taxon>
        <taxon>Pseudomonadota</taxon>
        <taxon>Alphaproteobacteria</taxon>
        <taxon>Sphingomonadales</taxon>
        <taxon>Sphingomonadaceae</taxon>
        <taxon>Stakelama</taxon>
    </lineage>
</organism>
<dbReference type="AlphaFoldDB" id="A0A840YX42"/>
<reference evidence="1 2" key="1">
    <citation type="submission" date="2020-08" db="EMBL/GenBank/DDBJ databases">
        <title>Genomic Encyclopedia of Type Strains, Phase IV (KMG-IV): sequencing the most valuable type-strain genomes for metagenomic binning, comparative biology and taxonomic classification.</title>
        <authorList>
            <person name="Goeker M."/>
        </authorList>
    </citation>
    <scope>NUCLEOTIDE SEQUENCE [LARGE SCALE GENOMIC DNA]</scope>
    <source>
        <strain evidence="1 2">DSM 27203</strain>
    </source>
</reference>
<sequence>MSDHAALTPQTHKDLHVHTEYGADYGDAVMCCVTVPSEFRRVQNEYPILFRLNIERDEFVAFALFGFENGENLFVEDGRWNARYRPLAMDIQPFLIGRSSPDSSEGQVHIDMASQRIAQSGGTAIFDDEGQPTDYLRRVIGQLGELDAGYQSSPAFFAALRRHDLLEPLSVEIPLVDGSVNRFVGFHGIHEERLQALDADALADLHGGGHLMPVFMALASLSNVSALIRRKNERMRDG</sequence>
<evidence type="ECO:0000313" key="2">
    <source>
        <dbReference type="Proteomes" id="UP000554342"/>
    </source>
</evidence>
<proteinExistence type="predicted"/>